<name>A0A1Y3XXY1_9ACTN</name>
<dbReference type="SUPFAM" id="SSF53254">
    <property type="entry name" value="Phosphoglycerate mutase-like"/>
    <property type="match status" value="1"/>
</dbReference>
<dbReference type="SMART" id="SM00855">
    <property type="entry name" value="PGAM"/>
    <property type="match status" value="1"/>
</dbReference>
<dbReference type="PANTHER" id="PTHR48100:SF5">
    <property type="entry name" value="HISTIDINE PHOSPHATASE FAMILY PROTEIN"/>
    <property type="match status" value="1"/>
</dbReference>
<dbReference type="Gene3D" id="3.40.50.1240">
    <property type="entry name" value="Phosphoglycerate mutase-like"/>
    <property type="match status" value="1"/>
</dbReference>
<reference evidence="4" key="1">
    <citation type="submission" date="2017-04" db="EMBL/GenBank/DDBJ databases">
        <title>Function of individual gut microbiota members based on whole genome sequencing of pure cultures obtained from chicken caecum.</title>
        <authorList>
            <person name="Medvecky M."/>
            <person name="Cejkova D."/>
            <person name="Polansky O."/>
            <person name="Karasova D."/>
            <person name="Kubasova T."/>
            <person name="Cizek A."/>
            <person name="Rychlik I."/>
        </authorList>
    </citation>
    <scope>NUCLEOTIDE SEQUENCE [LARGE SCALE GENOMIC DNA]</scope>
    <source>
        <strain evidence="4">An5</strain>
    </source>
</reference>
<dbReference type="Pfam" id="PF00300">
    <property type="entry name" value="His_Phos_1"/>
    <property type="match status" value="1"/>
</dbReference>
<dbReference type="CDD" id="cd07067">
    <property type="entry name" value="HP_PGM_like"/>
    <property type="match status" value="1"/>
</dbReference>
<feature type="binding site" evidence="2">
    <location>
        <position position="63"/>
    </location>
    <ligand>
        <name>substrate</name>
    </ligand>
</feature>
<dbReference type="PROSITE" id="PS00175">
    <property type="entry name" value="PG_MUTASE"/>
    <property type="match status" value="1"/>
</dbReference>
<dbReference type="InterPro" id="IPR013078">
    <property type="entry name" value="His_Pase_superF_clade-1"/>
</dbReference>
<dbReference type="Proteomes" id="UP000195781">
    <property type="component" value="Unassembled WGS sequence"/>
</dbReference>
<sequence>MQKLYLMRHGQTVYNTQHILQGRCDSPLTDEGIAQARRAAAWLREHGRDMEAVDLAASSPLGRAEATLDIVRAEVPQLAGAERASVPGLAERDYGTFEAGPVERLGVSPWDPGDAAVRRGGETNACARYRIVSTLRSLMNSCEGNVLAVSHGSISLAFKTYWAPYARCAQDVPLGNCCILVFEYDRARRAFANTEIVNPA</sequence>
<dbReference type="PANTHER" id="PTHR48100">
    <property type="entry name" value="BROAD-SPECIFICITY PHOSPHATASE YOR283W-RELATED"/>
    <property type="match status" value="1"/>
</dbReference>
<keyword evidence="4" id="KW-1185">Reference proteome</keyword>
<dbReference type="GO" id="GO:0016791">
    <property type="term" value="F:phosphatase activity"/>
    <property type="evidence" value="ECO:0007669"/>
    <property type="project" value="TreeGrafter"/>
</dbReference>
<dbReference type="EMBL" id="NFIE01000014">
    <property type="protein sequence ID" value="OUN87969.1"/>
    <property type="molecule type" value="Genomic_DNA"/>
</dbReference>
<proteinExistence type="predicted"/>
<feature type="binding site" evidence="2">
    <location>
        <begin position="8"/>
        <end position="15"/>
    </location>
    <ligand>
        <name>substrate</name>
    </ligand>
</feature>
<comment type="caution">
    <text evidence="3">The sequence shown here is derived from an EMBL/GenBank/DDBJ whole genome shotgun (WGS) entry which is preliminary data.</text>
</comment>
<dbReference type="OrthoDB" id="4131070at2"/>
<protein>
    <submittedName>
        <fullName evidence="3">Histidine phosphatase family protein</fullName>
    </submittedName>
</protein>
<dbReference type="InterPro" id="IPR001345">
    <property type="entry name" value="PG/BPGM_mutase_AS"/>
</dbReference>
<organism evidence="3 4">
    <name type="scientific">[Collinsella] massiliensis</name>
    <dbReference type="NCBI Taxonomy" id="1232426"/>
    <lineage>
        <taxon>Bacteria</taxon>
        <taxon>Bacillati</taxon>
        <taxon>Actinomycetota</taxon>
        <taxon>Coriobacteriia</taxon>
        <taxon>Coriobacteriales</taxon>
        <taxon>Coriobacteriaceae</taxon>
        <taxon>Enorma</taxon>
    </lineage>
</organism>
<feature type="binding site" evidence="2">
    <location>
        <begin position="91"/>
        <end position="94"/>
    </location>
    <ligand>
        <name>substrate</name>
    </ligand>
</feature>
<feature type="active site" description="Tele-phosphohistidine intermediate" evidence="1">
    <location>
        <position position="9"/>
    </location>
</feature>
<dbReference type="RefSeq" id="WP_019238933.1">
    <property type="nucleotide sequence ID" value="NZ_CABKRW010000087.1"/>
</dbReference>
<dbReference type="InterPro" id="IPR029033">
    <property type="entry name" value="His_PPase_superfam"/>
</dbReference>
<dbReference type="InterPro" id="IPR050275">
    <property type="entry name" value="PGM_Phosphatase"/>
</dbReference>
<accession>A0A1Y3XXY1</accession>
<evidence type="ECO:0000313" key="3">
    <source>
        <dbReference type="EMBL" id="OUN87969.1"/>
    </source>
</evidence>
<evidence type="ECO:0000256" key="1">
    <source>
        <dbReference type="PIRSR" id="PIRSR613078-1"/>
    </source>
</evidence>
<gene>
    <name evidence="3" type="ORF">B5G02_06795</name>
</gene>
<dbReference type="GO" id="GO:0005737">
    <property type="term" value="C:cytoplasm"/>
    <property type="evidence" value="ECO:0007669"/>
    <property type="project" value="TreeGrafter"/>
</dbReference>
<evidence type="ECO:0000313" key="4">
    <source>
        <dbReference type="Proteomes" id="UP000195781"/>
    </source>
</evidence>
<dbReference type="AlphaFoldDB" id="A0A1Y3XXY1"/>
<feature type="active site" description="Proton donor/acceptor" evidence="1">
    <location>
        <position position="91"/>
    </location>
</feature>
<evidence type="ECO:0000256" key="2">
    <source>
        <dbReference type="PIRSR" id="PIRSR613078-2"/>
    </source>
</evidence>